<gene>
    <name evidence="3" type="ORF">EV44_g6047</name>
</gene>
<sequence length="593" mass="67673">MPVNELTKKHVLIGCNGPTELAESLIGNFKTLNNFAIEIKAILNHQLLPACTLSRKTPPLEDKYLEEKGLKVNPGNSIGTLNKSSHRQAYELCQWTDLLVLAPIDADTLAKMLQGICDNLLLSVLRGWDISKKIILVPAMTVIMWENPMTKIQINHLQKSWPCVQLMPPILWSYKLKRNYLSYVDLDGLVNVIKYWTGLVNSSHSVDMNDYGSLSIARSDVTSKTALPAEIWTLIFEFVGDWEISRALKVYTNISIPTEWQQNLKKVEDKLETYNRSLELIILSASTKKIIDKLNEAPDKIALSALCVKLVIKFSLVDVLTFLATSRKDILWTSFGRKLIPTMASAVFGKIKILDWWLNSASFPSKDYSCEAMDGASKMGFIHVLEWWRRSNLPLKYTEVALEQASAKGYISVLDWWSQVSNERVYFPFEPQNFHYNHTNYQEFQPSIPLLPGKSLITAAQNNQAQVLRWWDKAPIPIGHSESVARVASQYGNVEVLDAWLDLKGEKMSFDSKILIEPTKNGHINVLQWWKDLSRGSCGKPGRTIQYKTFDIEEALEDSTQNEKTVLEVKKWWAQNELNLGLRVQEWTRLRTL</sequence>
<dbReference type="Pfam" id="PF02441">
    <property type="entry name" value="Flavoprotein"/>
    <property type="match status" value="1"/>
</dbReference>
<dbReference type="PANTHER" id="PTHR14359">
    <property type="entry name" value="HOMO-OLIGOMERIC FLAVIN CONTAINING CYS DECARBOXYLASE FAMILY"/>
    <property type="match status" value="1"/>
</dbReference>
<keyword evidence="4" id="KW-1185">Reference proteome</keyword>
<dbReference type="HOGENOM" id="CLU_019412_0_0_1"/>
<dbReference type="SUPFAM" id="SSF140860">
    <property type="entry name" value="Pseudo ankyrin repeat-like"/>
    <property type="match status" value="1"/>
</dbReference>
<dbReference type="GO" id="GO:0010181">
    <property type="term" value="F:FMN binding"/>
    <property type="evidence" value="ECO:0007669"/>
    <property type="project" value="TreeGrafter"/>
</dbReference>
<name>A0A0B1PEY5_UNCNE</name>
<dbReference type="OMA" id="HVHVLDF"/>
<accession>A0A0B1PEY5</accession>
<dbReference type="AlphaFoldDB" id="A0A0B1PEY5"/>
<proteinExistence type="inferred from homology"/>
<organism evidence="3 4">
    <name type="scientific">Uncinula necator</name>
    <name type="common">Grape powdery mildew</name>
    <dbReference type="NCBI Taxonomy" id="52586"/>
    <lineage>
        <taxon>Eukaryota</taxon>
        <taxon>Fungi</taxon>
        <taxon>Dikarya</taxon>
        <taxon>Ascomycota</taxon>
        <taxon>Pezizomycotina</taxon>
        <taxon>Leotiomycetes</taxon>
        <taxon>Erysiphales</taxon>
        <taxon>Erysiphaceae</taxon>
        <taxon>Erysiphe</taxon>
    </lineage>
</organism>
<dbReference type="InterPro" id="IPR036551">
    <property type="entry name" value="Flavin_trans-like"/>
</dbReference>
<dbReference type="PANTHER" id="PTHR14359:SF21">
    <property type="entry name" value="FLAVOPROTEIN DOMAIN-CONTAINING PROTEIN"/>
    <property type="match status" value="1"/>
</dbReference>
<evidence type="ECO:0000313" key="4">
    <source>
        <dbReference type="Proteomes" id="UP000030854"/>
    </source>
</evidence>
<comment type="similarity">
    <text evidence="1">Belongs to the HFCD (homooligomeric flavin containing Cys decarboxylase) superfamily.</text>
</comment>
<dbReference type="STRING" id="52586.A0A0B1PEY5"/>
<dbReference type="Proteomes" id="UP000030854">
    <property type="component" value="Unassembled WGS sequence"/>
</dbReference>
<dbReference type="SUPFAM" id="SSF52507">
    <property type="entry name" value="Homo-oligomeric flavin-containing Cys decarboxylases, HFCD"/>
    <property type="match status" value="1"/>
</dbReference>
<evidence type="ECO:0000259" key="2">
    <source>
        <dbReference type="Pfam" id="PF02441"/>
    </source>
</evidence>
<dbReference type="InterPro" id="IPR003382">
    <property type="entry name" value="Flavoprotein"/>
</dbReference>
<dbReference type="Gene3D" id="3.40.50.1950">
    <property type="entry name" value="Flavin prenyltransferase-like"/>
    <property type="match status" value="1"/>
</dbReference>
<feature type="domain" description="Flavoprotein" evidence="2">
    <location>
        <begin position="88"/>
        <end position="157"/>
    </location>
</feature>
<comment type="caution">
    <text evidence="3">The sequence shown here is derived from an EMBL/GenBank/DDBJ whole genome shotgun (WGS) entry which is preliminary data.</text>
</comment>
<dbReference type="GO" id="GO:0004633">
    <property type="term" value="F:phosphopantothenoylcysteine decarboxylase activity"/>
    <property type="evidence" value="ECO:0007669"/>
    <property type="project" value="TreeGrafter"/>
</dbReference>
<evidence type="ECO:0000256" key="1">
    <source>
        <dbReference type="ARBA" id="ARBA00038350"/>
    </source>
</evidence>
<reference evidence="3 4" key="1">
    <citation type="journal article" date="2014" name="BMC Genomics">
        <title>Adaptive genomic structural variation in the grape powdery mildew pathogen, Erysiphe necator.</title>
        <authorList>
            <person name="Jones L."/>
            <person name="Riaz S."/>
            <person name="Morales-Cruz A."/>
            <person name="Amrine K.C."/>
            <person name="McGuire B."/>
            <person name="Gubler W.D."/>
            <person name="Walker M.A."/>
            <person name="Cantu D."/>
        </authorList>
    </citation>
    <scope>NUCLEOTIDE SEQUENCE [LARGE SCALE GENOMIC DNA]</scope>
    <source>
        <strain evidence="4">c</strain>
    </source>
</reference>
<evidence type="ECO:0000313" key="3">
    <source>
        <dbReference type="EMBL" id="KHJ35880.1"/>
    </source>
</evidence>
<dbReference type="GO" id="GO:0015937">
    <property type="term" value="P:coenzyme A biosynthetic process"/>
    <property type="evidence" value="ECO:0007669"/>
    <property type="project" value="TreeGrafter"/>
</dbReference>
<dbReference type="GO" id="GO:0071513">
    <property type="term" value="C:phosphopantothenoylcysteine decarboxylase complex"/>
    <property type="evidence" value="ECO:0007669"/>
    <property type="project" value="TreeGrafter"/>
</dbReference>
<dbReference type="EMBL" id="JNVN01000219">
    <property type="protein sequence ID" value="KHJ35880.1"/>
    <property type="molecule type" value="Genomic_DNA"/>
</dbReference>
<protein>
    <submittedName>
        <fullName evidence="3">Putative phosphopantothenoylcysteine decarboxylase protein</fullName>
    </submittedName>
</protein>